<name>A0A542W1V7_ZYMMB</name>
<dbReference type="Pfam" id="PF04357">
    <property type="entry name" value="TamB"/>
    <property type="match status" value="1"/>
</dbReference>
<dbReference type="InterPro" id="IPR007452">
    <property type="entry name" value="TamB_C"/>
</dbReference>
<feature type="region of interest" description="Disordered" evidence="5">
    <location>
        <begin position="1"/>
        <end position="42"/>
    </location>
</feature>
<evidence type="ECO:0000256" key="4">
    <source>
        <dbReference type="ARBA" id="ARBA00023136"/>
    </source>
</evidence>
<evidence type="ECO:0000313" key="8">
    <source>
        <dbReference type="EMBL" id="TQL17548.1"/>
    </source>
</evidence>
<dbReference type="EMBL" id="VFOF01000001">
    <property type="protein sequence ID" value="TQL17548.1"/>
    <property type="molecule type" value="Genomic_DNA"/>
</dbReference>
<evidence type="ECO:0000256" key="3">
    <source>
        <dbReference type="ARBA" id="ARBA00022989"/>
    </source>
</evidence>
<reference evidence="8 9" key="1">
    <citation type="submission" date="2019-06" db="EMBL/GenBank/DDBJ databases">
        <title>Genome sequencing of Zymomonas mobilis strains for genetic engineering and biofuel applications.</title>
        <authorList>
            <person name="Teravest M."/>
        </authorList>
    </citation>
    <scope>NUCLEOTIDE SEQUENCE [LARGE SCALE GENOMIC DNA]</scope>
    <source>
        <strain evidence="8 9">AN0101</strain>
    </source>
</reference>
<dbReference type="GO" id="GO:0097347">
    <property type="term" value="C:TAM protein secretion complex"/>
    <property type="evidence" value="ECO:0007669"/>
    <property type="project" value="TreeGrafter"/>
</dbReference>
<dbReference type="GO" id="GO:0005886">
    <property type="term" value="C:plasma membrane"/>
    <property type="evidence" value="ECO:0007669"/>
    <property type="project" value="InterPro"/>
</dbReference>
<feature type="domain" description="Translocation and assembly module TamB C-terminal" evidence="7">
    <location>
        <begin position="1047"/>
        <end position="1397"/>
    </location>
</feature>
<dbReference type="PANTHER" id="PTHR36985">
    <property type="entry name" value="TRANSLOCATION AND ASSEMBLY MODULE SUBUNIT TAMB"/>
    <property type="match status" value="1"/>
</dbReference>
<comment type="caution">
    <text evidence="8">The sequence shown here is derived from an EMBL/GenBank/DDBJ whole genome shotgun (WGS) entry which is preliminary data.</text>
</comment>
<dbReference type="PANTHER" id="PTHR36985:SF1">
    <property type="entry name" value="TRANSLOCATION AND ASSEMBLY MODULE SUBUNIT TAMB"/>
    <property type="match status" value="1"/>
</dbReference>
<dbReference type="RefSeq" id="WP_141919879.1">
    <property type="nucleotide sequence ID" value="NZ_VFOF01000001.1"/>
</dbReference>
<evidence type="ECO:0000256" key="6">
    <source>
        <dbReference type="SAM" id="Phobius"/>
    </source>
</evidence>
<evidence type="ECO:0000256" key="1">
    <source>
        <dbReference type="ARBA" id="ARBA00004167"/>
    </source>
</evidence>
<dbReference type="GO" id="GO:0009306">
    <property type="term" value="P:protein secretion"/>
    <property type="evidence" value="ECO:0007669"/>
    <property type="project" value="InterPro"/>
</dbReference>
<evidence type="ECO:0000259" key="7">
    <source>
        <dbReference type="Pfam" id="PF04357"/>
    </source>
</evidence>
<gene>
    <name evidence="8" type="ORF">FBY58_1139</name>
</gene>
<keyword evidence="4 6" id="KW-0472">Membrane</keyword>
<feature type="transmembrane region" description="Helical" evidence="6">
    <location>
        <begin position="58"/>
        <end position="80"/>
    </location>
</feature>
<evidence type="ECO:0000313" key="9">
    <source>
        <dbReference type="Proteomes" id="UP000316887"/>
    </source>
</evidence>
<accession>A0A542W1V7</accession>
<keyword evidence="3 6" id="KW-1133">Transmembrane helix</keyword>
<dbReference type="OrthoDB" id="7784409at2"/>
<sequence length="1397" mass="151190">MADQDNNSEKPNSDSNNVQNPDAAAQLQETETKANIEEAEESALSDNSLSPLRNLKSILGWGSVCLAGLALVVASLVVFLDTAVGHRIIVHYINKYTTESGLKVKLKRIDGSIYQAFRLIDVKAYDQHGRFLDMPSLFVEWHPLDYRYGIITIKTLHAPMVGLLRNPEMKPTKSDPNAPLLPNIHLDIDRIDLDRIDISKNLDGQNHRLHMHGRLALIRGQITVKANAGADKGQGISGGDTLSLQFDAKPAANLLVVDAHLNAPVGGVVDGLTHLGKPLIMDAAGKGNWQDWRGYIQAQSGDKKLLDWQLHNRNGAVHLAGAVYPAELLADQPASIQAFFKKGLQVDLTTHSNKNIVDIRSAVSGEMFQFTALGGIDWKTSRFNNMSVNLDIPNGRNFFLDDLSLKKFAFSSVLSGLIRSPTIDWRLNAGQIGWQGKMVENIQARGKMLIDDSRLSMPMGLSVGKITGLDPRLVNLLENLKVEGAINYGDHILRIDHSNISSRYIHANTTVITDFVSKKWRAAIKGGIDSYKVDGVGRLSLAIDSHLQPEKNGEFGMAGQMTLTGRDWQKPALKKAFGGEAVLRADVIANAVGGIRMPRFSLVSPEFHLDGNGAYQPKGNISLFVRGNSKTYGAMTLDVGGILTHPLIKANLLGVTINGNLAQTKNSLYMGQFELNGRGLDGVIRLTEDQANQAVNADITLEKARFTYGQAIDIESGRLRGKAVFSANPVFQGEALLNNIRYNNFLLKQTAGRVLYQKNQGEAGLTLQGNLPVGGTTPIPFNVALHSSFDENLVRANAQGNVAHLNWHMAAPVEIRSDKNGYDISKVVIQLPKGHIDLSGHYGGQNSYAAMQIADIDLSEANLLWPETNLSGQLSAIANADLTGNVPLISARLALNHFTRASITGLSQPVDLMMVATHDKNGLVSEAVIRQNQAMIGQMRLGITPNYAPEKQHKPDWIDALLKGRLSGGIRYNADADILWSMSGVSGQSIRGPLAVAADITGELDAPVLTGLIRGRSLRYENSAYDTLVSSIDIDGHFDQSKFFLDKMTGKAGKGTVSAKGYASLDAASDYDSTLNITLDKATLARADQMKSTVSGNLDIKSNAKEGGSIKGKLNLPETRYRFILDNKESVHDLSGVKRKGAVETAASNEATNSPPMLASAWKLDIRISAPEQLFVAGMGLESEWQADLRVRGTATSPNITGDMRVIRGTYTFAGRRFDIDHGEIQFTGGNPPNPALDITAEATVDDITATVKIGGFANRPEITFSSSPSLAQDEILSRLLFGSSVTSLSAVQAVQLAAALNTLRTGGKGFDPLDKLRSVIGIDRLRVVGANSSTGQGTSLAAGKYLFKNVYMEVITDTHGFTATQIRISLTRTLSLLSEASSFGSSNVSLRYSKDY</sequence>
<organism evidence="8 9">
    <name type="scientific">Zymomonas mobilis</name>
    <dbReference type="NCBI Taxonomy" id="542"/>
    <lineage>
        <taxon>Bacteria</taxon>
        <taxon>Pseudomonadati</taxon>
        <taxon>Pseudomonadota</taxon>
        <taxon>Alphaproteobacteria</taxon>
        <taxon>Sphingomonadales</taxon>
        <taxon>Zymomonadaceae</taxon>
        <taxon>Zymomonas</taxon>
    </lineage>
</organism>
<protein>
    <submittedName>
        <fullName evidence="8">Translocation and assembly module TamB</fullName>
    </submittedName>
</protein>
<dbReference type="Proteomes" id="UP000316887">
    <property type="component" value="Unassembled WGS sequence"/>
</dbReference>
<comment type="subcellular location">
    <subcellularLocation>
        <location evidence="1">Membrane</location>
        <topology evidence="1">Single-pass membrane protein</topology>
    </subcellularLocation>
</comment>
<keyword evidence="2 6" id="KW-0812">Transmembrane</keyword>
<evidence type="ECO:0000256" key="5">
    <source>
        <dbReference type="SAM" id="MobiDB-lite"/>
    </source>
</evidence>
<evidence type="ECO:0000256" key="2">
    <source>
        <dbReference type="ARBA" id="ARBA00022692"/>
    </source>
</evidence>
<proteinExistence type="predicted"/>